<feature type="compositionally biased region" description="Acidic residues" evidence="3">
    <location>
        <begin position="144"/>
        <end position="164"/>
    </location>
</feature>
<keyword evidence="1" id="KW-0677">Repeat</keyword>
<dbReference type="GO" id="GO:0005634">
    <property type="term" value="C:nucleus"/>
    <property type="evidence" value="ECO:0007669"/>
    <property type="project" value="InterPro"/>
</dbReference>
<proteinExistence type="predicted"/>
<evidence type="ECO:0000256" key="2">
    <source>
        <dbReference type="ARBA" id="ARBA00023125"/>
    </source>
</evidence>
<feature type="compositionally biased region" description="Polar residues" evidence="3">
    <location>
        <begin position="57"/>
        <end position="73"/>
    </location>
</feature>
<protein>
    <submittedName>
        <fullName evidence="4">Uncharacterized protein</fullName>
    </submittedName>
</protein>
<dbReference type="GO" id="GO:0000785">
    <property type="term" value="C:chromatin"/>
    <property type="evidence" value="ECO:0007669"/>
    <property type="project" value="InterPro"/>
</dbReference>
<dbReference type="EMBL" id="HBIH01020105">
    <property type="protein sequence ID" value="CAE0327370.1"/>
    <property type="molecule type" value="Transcribed_RNA"/>
</dbReference>
<dbReference type="PRINTS" id="PR00930">
    <property type="entry name" value="HIGHMOBLTYIY"/>
</dbReference>
<dbReference type="GO" id="GO:0003677">
    <property type="term" value="F:DNA binding"/>
    <property type="evidence" value="ECO:0007669"/>
    <property type="project" value="UniProtKB-KW"/>
</dbReference>
<dbReference type="InterPro" id="IPR017956">
    <property type="entry name" value="AT_hook_DNA-bd_motif"/>
</dbReference>
<feature type="region of interest" description="Disordered" evidence="3">
    <location>
        <begin position="1"/>
        <end position="182"/>
    </location>
</feature>
<accession>A0A7S3IM52</accession>
<dbReference type="PRINTS" id="PR00929">
    <property type="entry name" value="ATHOOK"/>
</dbReference>
<evidence type="ECO:0000256" key="1">
    <source>
        <dbReference type="ARBA" id="ARBA00022737"/>
    </source>
</evidence>
<evidence type="ECO:0000313" key="4">
    <source>
        <dbReference type="EMBL" id="CAE0327370.1"/>
    </source>
</evidence>
<keyword evidence="2" id="KW-0238">DNA-binding</keyword>
<dbReference type="AlphaFoldDB" id="A0A7S3IM52"/>
<dbReference type="GO" id="GO:0006355">
    <property type="term" value="P:regulation of DNA-templated transcription"/>
    <property type="evidence" value="ECO:0007669"/>
    <property type="project" value="InterPro"/>
</dbReference>
<gene>
    <name evidence="4" type="ORF">SINC0208_LOCUS7997</name>
</gene>
<evidence type="ECO:0000256" key="3">
    <source>
        <dbReference type="SAM" id="MobiDB-lite"/>
    </source>
</evidence>
<organism evidence="4">
    <name type="scientific">Strombidium inclinatum</name>
    <dbReference type="NCBI Taxonomy" id="197538"/>
    <lineage>
        <taxon>Eukaryota</taxon>
        <taxon>Sar</taxon>
        <taxon>Alveolata</taxon>
        <taxon>Ciliophora</taxon>
        <taxon>Intramacronucleata</taxon>
        <taxon>Spirotrichea</taxon>
        <taxon>Oligotrichia</taxon>
        <taxon>Strombidiidae</taxon>
        <taxon>Strombidium</taxon>
    </lineage>
</organism>
<feature type="compositionally biased region" description="Basic and acidic residues" evidence="3">
    <location>
        <begin position="98"/>
        <end position="115"/>
    </location>
</feature>
<dbReference type="InterPro" id="IPR000116">
    <property type="entry name" value="HMGA"/>
</dbReference>
<reference evidence="4" key="1">
    <citation type="submission" date="2021-01" db="EMBL/GenBank/DDBJ databases">
        <authorList>
            <person name="Corre E."/>
            <person name="Pelletier E."/>
            <person name="Niang G."/>
            <person name="Scheremetjew M."/>
            <person name="Finn R."/>
            <person name="Kale V."/>
            <person name="Holt S."/>
            <person name="Cochrane G."/>
            <person name="Meng A."/>
            <person name="Brown T."/>
            <person name="Cohen L."/>
        </authorList>
    </citation>
    <scope>NUCLEOTIDE SEQUENCE</scope>
    <source>
        <strain evidence="4">S3</strain>
    </source>
</reference>
<feature type="compositionally biased region" description="Acidic residues" evidence="3">
    <location>
        <begin position="1"/>
        <end position="16"/>
    </location>
</feature>
<name>A0A7S3IM52_9SPIT</name>
<sequence length="182" mass="20667">MVPDEEEAESSDDEETPVPQPPQKRGRGRPRKDQSNVYQAPSRPRGRPSRGTRSSSNAEAVNSLNQYGYSTRPSRAERAKKRNLRRGASSSDEEEEEKTPSEDNSQELRDDRIAEQFEDDVEMSDKEIIRVDTSSEVSYKGDAPDQEEEVDDDDEVSQISDDEEVVKKTRGGSRLRRMEDSN</sequence>